<accession>A0ABX0JAW7</accession>
<gene>
    <name evidence="1" type="ORF">G9U52_21475</name>
</gene>
<dbReference type="InterPro" id="IPR011749">
    <property type="entry name" value="CHP02243"/>
</dbReference>
<dbReference type="Proteomes" id="UP001165962">
    <property type="component" value="Unassembled WGS sequence"/>
</dbReference>
<keyword evidence="2" id="KW-1185">Reference proteome</keyword>
<dbReference type="NCBIfam" id="TIGR02243">
    <property type="entry name" value="putative baseplate assembly protein"/>
    <property type="match status" value="1"/>
</dbReference>
<reference evidence="1" key="1">
    <citation type="submission" date="2020-03" db="EMBL/GenBank/DDBJ databases">
        <title>Draft sequencing of Paenibacilllus sp. S3N08.</title>
        <authorList>
            <person name="Kim D.-U."/>
        </authorList>
    </citation>
    <scope>NUCLEOTIDE SEQUENCE</scope>
    <source>
        <strain evidence="1">S3N08</strain>
    </source>
</reference>
<comment type="caution">
    <text evidence="1">The sequence shown here is derived from an EMBL/GenBank/DDBJ whole genome shotgun (WGS) entry which is preliminary data.</text>
</comment>
<protein>
    <submittedName>
        <fullName evidence="1">Baseplate assembly protein</fullName>
    </submittedName>
</protein>
<evidence type="ECO:0000313" key="2">
    <source>
        <dbReference type="Proteomes" id="UP001165962"/>
    </source>
</evidence>
<dbReference type="RefSeq" id="WP_166152708.1">
    <property type="nucleotide sequence ID" value="NZ_JAAOIW010000008.1"/>
</dbReference>
<name>A0ABX0JAW7_9BACL</name>
<organism evidence="1 2">
    <name type="scientific">Paenibacillus agricola</name>
    <dbReference type="NCBI Taxonomy" id="2716264"/>
    <lineage>
        <taxon>Bacteria</taxon>
        <taxon>Bacillati</taxon>
        <taxon>Bacillota</taxon>
        <taxon>Bacilli</taxon>
        <taxon>Bacillales</taxon>
        <taxon>Paenibacillaceae</taxon>
        <taxon>Paenibacillus</taxon>
    </lineage>
</organism>
<sequence length="1025" mass="116381">MQPPKIDTRDKQDLIEQMKTMAPYYTPEWRFSPEDPDPGSALFLLFADMFHGNIKRLNRVPVKNLVAFMNLFDVTLLPARPASAYVTFRLNAGMREPVLIPVGTQVAAQGEQEDILFETERTLLLTPAMFTAAFLTSKKHDSIIQIPESFITASREGLSAPTPLFQLQDGVDLQEHVLYLEHSHLFLLRETARIEIAIGHSRKPHEEPEICQLLANPLLAEWRYATADGWVPFDKVEAIGNRVVLHKMQLGEIAEQQLSEWSGRFIQCRMKRTAAPMLSLADQGLELDRIQVKTDYVDNLNRGGISPDIMFYNDVQADATGFYPFGDQFIPYGTFYVSSKEALSKRDGLITLSFALKVIVNRFQTEQGQVVDWKPIMKKSTFERPNPPIVAVAKVIWEYWNGISWVRLEAGRDAERLFYRPGEELLNHQVKFRCPMDLEESYVNSHLNYWVRARIIQIDNLYSVLPLYHSPWLENVSLTYEYPEERMYQLHRCLSLNHTEILDQTRQSRGQAELFQPFFHMEVEHPSLYVALDLPPVKGPLSVFVSVQPQRLTERDIPLLEWEYWQNGFLGEGPRWAPLKVIDDTNGLTRNGTVQFAGPADFQRKVWFGQDGYWLRVVNRDDKYDDHSGTTAFPIVNGLYLNTIKAMQQESVTNEYPDPRVGDIASEFQLSRTPVVSETVWVDETGKMAEEEVRRHMEQGTLELDVIRDTDGYIYRLWVKWHPIAHLSDSGSEDRHYTIDRTYGRIRFGDGIHGMVPPQGGVEQIKVNYTVTRGKAGNVGAGQIASLQNSIAFVGGAMNPEAASGGCDAESEESAMRRGPQQLKHRGRAVTAKDFEWLAREAYPNIARVKCLANYNALVEPDIGCITLVILPQEGVGGLAAFPELKRQVERYVLQRASNLVALPNRIQVIQPAFLEISVTAYVAVQGIEAIVPTELEAIAKLQRFLDPLSGNYDGKGWEIGQDIHQSMFYALLKSIHSINHVEKLYMAVYKLEDNVRTELNVNSLPSLLHGIIISGTHRVVVNAI</sequence>
<proteinExistence type="predicted"/>
<evidence type="ECO:0000313" key="1">
    <source>
        <dbReference type="EMBL" id="NHN32416.1"/>
    </source>
</evidence>
<dbReference type="EMBL" id="JAAOIW010000008">
    <property type="protein sequence ID" value="NHN32416.1"/>
    <property type="molecule type" value="Genomic_DNA"/>
</dbReference>